<evidence type="ECO:0000256" key="6">
    <source>
        <dbReference type="PROSITE-ProRule" id="PRU00409"/>
    </source>
</evidence>
<dbReference type="STRING" id="280699.M1V9A7"/>
<feature type="domain" description="ATP-grasp" evidence="7">
    <location>
        <begin position="115"/>
        <end position="313"/>
    </location>
</feature>
<dbReference type="InterPro" id="IPR016185">
    <property type="entry name" value="PreATP-grasp_dom_sf"/>
</dbReference>
<keyword evidence="2" id="KW-0436">Ligase</keyword>
<dbReference type="InterPro" id="IPR005479">
    <property type="entry name" value="CPAse_ATP-bd"/>
</dbReference>
<dbReference type="PROSITE" id="PS50975">
    <property type="entry name" value="ATP_GRASP"/>
    <property type="match status" value="1"/>
</dbReference>
<keyword evidence="10" id="KW-1185">Reference proteome</keyword>
<reference evidence="9 10" key="2">
    <citation type="journal article" date="2007" name="BMC Biol.">
        <title>A 100%-complete sequence reveals unusually simple genomic features in the hot-spring red alga Cyanidioschyzon merolae.</title>
        <authorList>
            <person name="Nozaki H."/>
            <person name="Takano H."/>
            <person name="Misumi O."/>
            <person name="Terasawa K."/>
            <person name="Matsuzaki M."/>
            <person name="Maruyama S."/>
            <person name="Nishida K."/>
            <person name="Yagisawa F."/>
            <person name="Yoshida Y."/>
            <person name="Fujiwara T."/>
            <person name="Takio S."/>
            <person name="Tamura K."/>
            <person name="Chung S.J."/>
            <person name="Nakamura S."/>
            <person name="Kuroiwa H."/>
            <person name="Tanaka K."/>
            <person name="Sato N."/>
            <person name="Kuroiwa T."/>
        </authorList>
    </citation>
    <scope>NUCLEOTIDE SEQUENCE [LARGE SCALE GENOMIC DNA]</scope>
    <source>
        <strain evidence="9 10">10D</strain>
    </source>
</reference>
<dbReference type="InterPro" id="IPR005481">
    <property type="entry name" value="BC-like_N"/>
</dbReference>
<evidence type="ECO:0000256" key="1">
    <source>
        <dbReference type="ARBA" id="ARBA00001953"/>
    </source>
</evidence>
<sequence length="672" mass="74288">MPFRRVLIANRGEIVRRAAKTLRKLNIEPVVVYTKADETGTHVREAVRKQRIESYVSISEVVAAARRARADAVFPGYGFLAERADCADAVQQAGMTFIGPSARAIARLSDKIEAKKFVKALGIPVVPGYVDPLEHVDHAGYIARELGFPVVLKAASGGGGRGLRVIHHEQELRTQFEVCAAEAKQAFGDSRLLLEKYLEPVRHIEVQILGDRHGNLVVFPERECSIQRHNQKLLEESPSPLVDKRLRWRLFHDASRIARAIEYDSVGTVEFLVHAHTKEHFFLEMNARLQVEHAVSEAVTGVDLIEHMIRAASNQVVDLDEPENITRLELDHDPPFETCRMLRSRGWALEARICAEGWSAGSLVPSTGRLHKFRLPVSQPGVRVDSGYDEGDSVSPLFDSLLTKVIAHGETRTAARRRLALALDALLIDGVEHTTGLLRDIVAKDADFANGIYTTRFLKDYALHFNESDARRALQLMANRMKVDPGTKKPIAALTVEYGLVRFDREHDTVAGSVASSGATAPLPLQDSDGLDALSDTPESPLFVMAPRRAPRLLFRGMPITVQRLFDEDELMLWERIRKPVSAAPVEANAWRALHAPMPGILVAVLVSVGDEVQPKQPVAILESMKMRNMLHAPSLPPGAQTLVVGSIRAAVGTVLRKGDLILEFSLPTFTT</sequence>
<dbReference type="EMBL" id="AP006496">
    <property type="protein sequence ID" value="BAM81329.1"/>
    <property type="molecule type" value="Genomic_DNA"/>
</dbReference>
<dbReference type="OMA" id="KGDAWSI"/>
<dbReference type="PANTHER" id="PTHR18866:SF33">
    <property type="entry name" value="METHYLCROTONOYL-COA CARBOXYLASE SUBUNIT ALPHA, MITOCHONDRIAL-RELATED"/>
    <property type="match status" value="1"/>
</dbReference>
<dbReference type="PROSITE" id="PS50979">
    <property type="entry name" value="BC"/>
    <property type="match status" value="1"/>
</dbReference>
<dbReference type="InterPro" id="IPR011054">
    <property type="entry name" value="Rudment_hybrid_motif"/>
</dbReference>
<dbReference type="HOGENOM" id="CLU_000395_3_3_1"/>
<dbReference type="InterPro" id="IPR050856">
    <property type="entry name" value="Biotin_carboxylase_complex"/>
</dbReference>
<evidence type="ECO:0000259" key="7">
    <source>
        <dbReference type="PROSITE" id="PS50975"/>
    </source>
</evidence>
<dbReference type="GO" id="GO:0046872">
    <property type="term" value="F:metal ion binding"/>
    <property type="evidence" value="ECO:0007669"/>
    <property type="project" value="InterPro"/>
</dbReference>
<dbReference type="SMART" id="SM00878">
    <property type="entry name" value="Biotin_carb_C"/>
    <property type="match status" value="1"/>
</dbReference>
<evidence type="ECO:0000256" key="2">
    <source>
        <dbReference type="ARBA" id="ARBA00022598"/>
    </source>
</evidence>
<dbReference type="PANTHER" id="PTHR18866">
    <property type="entry name" value="CARBOXYLASE:PYRUVATE/ACETYL-COA/PROPIONYL-COA CARBOXYLASE"/>
    <property type="match status" value="1"/>
</dbReference>
<keyword evidence="5" id="KW-0092">Biotin</keyword>
<feature type="domain" description="Biotin carboxylation" evidence="8">
    <location>
        <begin position="2"/>
        <end position="463"/>
    </location>
</feature>
<accession>M1V9A7</accession>
<dbReference type="CDD" id="cd06850">
    <property type="entry name" value="biotinyl_domain"/>
    <property type="match status" value="1"/>
</dbReference>
<dbReference type="InterPro" id="IPR011764">
    <property type="entry name" value="Biotin_carboxylation_dom"/>
</dbReference>
<evidence type="ECO:0000313" key="10">
    <source>
        <dbReference type="Proteomes" id="UP000007014"/>
    </source>
</evidence>
<comment type="cofactor">
    <cofactor evidence="1">
        <name>biotin</name>
        <dbReference type="ChEBI" id="CHEBI:57586"/>
    </cofactor>
</comment>
<reference evidence="9 10" key="1">
    <citation type="journal article" date="2004" name="Nature">
        <title>Genome sequence of the ultrasmall unicellular red alga Cyanidioschyzon merolae 10D.</title>
        <authorList>
            <person name="Matsuzaki M."/>
            <person name="Misumi O."/>
            <person name="Shin-i T."/>
            <person name="Maruyama S."/>
            <person name="Takahara M."/>
            <person name="Miyagishima S."/>
            <person name="Mori T."/>
            <person name="Nishida K."/>
            <person name="Yagisawa F."/>
            <person name="Nishida K."/>
            <person name="Yoshida Y."/>
            <person name="Nishimura Y."/>
            <person name="Nakao S."/>
            <person name="Kobayashi T."/>
            <person name="Momoyama Y."/>
            <person name="Higashiyama T."/>
            <person name="Minoda A."/>
            <person name="Sano M."/>
            <person name="Nomoto H."/>
            <person name="Oishi K."/>
            <person name="Hayashi H."/>
            <person name="Ohta F."/>
            <person name="Nishizaka S."/>
            <person name="Haga S."/>
            <person name="Miura S."/>
            <person name="Morishita T."/>
            <person name="Kabeya Y."/>
            <person name="Terasawa K."/>
            <person name="Suzuki Y."/>
            <person name="Ishii Y."/>
            <person name="Asakawa S."/>
            <person name="Takano H."/>
            <person name="Ohta N."/>
            <person name="Kuroiwa H."/>
            <person name="Tanaka K."/>
            <person name="Shimizu N."/>
            <person name="Sugano S."/>
            <person name="Sato N."/>
            <person name="Nozaki H."/>
            <person name="Ogasawara N."/>
            <person name="Kohara Y."/>
            <person name="Kuroiwa T."/>
        </authorList>
    </citation>
    <scope>NUCLEOTIDE SEQUENCE [LARGE SCALE GENOMIC DNA]</scope>
    <source>
        <strain evidence="9 10">10D</strain>
    </source>
</reference>
<dbReference type="RefSeq" id="XP_005537365.1">
    <property type="nucleotide sequence ID" value="XM_005537308.1"/>
</dbReference>
<dbReference type="Gramene" id="CMN243CT">
    <property type="protein sequence ID" value="CMN243CT"/>
    <property type="gene ID" value="CMN243C"/>
</dbReference>
<dbReference type="FunFam" id="3.30.1490.20:FF:000003">
    <property type="entry name" value="acetyl-CoA carboxylase isoform X1"/>
    <property type="match status" value="1"/>
</dbReference>
<dbReference type="KEGG" id="cme:CYME_CMN243C"/>
<dbReference type="PROSITE" id="PS00866">
    <property type="entry name" value="CPSASE_1"/>
    <property type="match status" value="1"/>
</dbReference>
<dbReference type="InterPro" id="IPR000089">
    <property type="entry name" value="Biotin_lipoyl"/>
</dbReference>
<dbReference type="SUPFAM" id="SSF52440">
    <property type="entry name" value="PreATP-grasp domain"/>
    <property type="match status" value="1"/>
</dbReference>
<dbReference type="AlphaFoldDB" id="M1V9A7"/>
<dbReference type="Gene3D" id="3.30.470.20">
    <property type="entry name" value="ATP-grasp fold, B domain"/>
    <property type="match status" value="1"/>
</dbReference>
<organism evidence="9 10">
    <name type="scientific">Cyanidioschyzon merolae (strain NIES-3377 / 10D)</name>
    <name type="common">Unicellular red alga</name>
    <dbReference type="NCBI Taxonomy" id="280699"/>
    <lineage>
        <taxon>Eukaryota</taxon>
        <taxon>Rhodophyta</taxon>
        <taxon>Bangiophyceae</taxon>
        <taxon>Cyanidiales</taxon>
        <taxon>Cyanidiaceae</taxon>
        <taxon>Cyanidioschyzon</taxon>
    </lineage>
</organism>
<protein>
    <submittedName>
        <fullName evidence="9">Propionyl-Coenzyme A carboxylase, alpha subunit, mitochondrial</fullName>
    </submittedName>
</protein>
<keyword evidence="4 6" id="KW-0067">ATP-binding</keyword>
<dbReference type="GO" id="GO:0016874">
    <property type="term" value="F:ligase activity"/>
    <property type="evidence" value="ECO:0007669"/>
    <property type="project" value="UniProtKB-KW"/>
</dbReference>
<dbReference type="Pfam" id="PF00364">
    <property type="entry name" value="Biotin_lipoyl"/>
    <property type="match status" value="1"/>
</dbReference>
<dbReference type="Pfam" id="PF02785">
    <property type="entry name" value="Biotin_carb_C"/>
    <property type="match status" value="1"/>
</dbReference>
<name>M1V9A7_CYAM1</name>
<dbReference type="SUPFAM" id="SSF51246">
    <property type="entry name" value="Rudiment single hybrid motif"/>
    <property type="match status" value="1"/>
</dbReference>
<keyword evidence="3 6" id="KW-0547">Nucleotide-binding</keyword>
<proteinExistence type="predicted"/>
<evidence type="ECO:0000259" key="8">
    <source>
        <dbReference type="PROSITE" id="PS50979"/>
    </source>
</evidence>
<dbReference type="InterPro" id="IPR011761">
    <property type="entry name" value="ATP-grasp"/>
</dbReference>
<dbReference type="InterPro" id="IPR005482">
    <property type="entry name" value="Biotin_COase_C"/>
</dbReference>
<dbReference type="SUPFAM" id="SSF51230">
    <property type="entry name" value="Single hybrid motif"/>
    <property type="match status" value="1"/>
</dbReference>
<dbReference type="GeneID" id="16995471"/>
<evidence type="ECO:0000313" key="9">
    <source>
        <dbReference type="EMBL" id="BAM81329.1"/>
    </source>
</evidence>
<dbReference type="Pfam" id="PF02786">
    <property type="entry name" value="CPSase_L_D2"/>
    <property type="match status" value="1"/>
</dbReference>
<dbReference type="SUPFAM" id="SSF56059">
    <property type="entry name" value="Glutathione synthetase ATP-binding domain-like"/>
    <property type="match status" value="1"/>
</dbReference>
<dbReference type="GO" id="GO:0005524">
    <property type="term" value="F:ATP binding"/>
    <property type="evidence" value="ECO:0007669"/>
    <property type="project" value="UniProtKB-UniRule"/>
</dbReference>
<dbReference type="OrthoDB" id="196847at2759"/>
<dbReference type="PROSITE" id="PS00867">
    <property type="entry name" value="CPSASE_2"/>
    <property type="match status" value="1"/>
</dbReference>
<dbReference type="Proteomes" id="UP000007014">
    <property type="component" value="Chromosome 14"/>
</dbReference>
<dbReference type="Gene3D" id="2.40.50.100">
    <property type="match status" value="1"/>
</dbReference>
<dbReference type="Pfam" id="PF00289">
    <property type="entry name" value="Biotin_carb_N"/>
    <property type="match status" value="1"/>
</dbReference>
<dbReference type="eggNOG" id="KOG0238">
    <property type="taxonomic scope" value="Eukaryota"/>
</dbReference>
<gene>
    <name evidence="9" type="ORF">CYME_CMN243C</name>
</gene>
<evidence type="ECO:0000256" key="3">
    <source>
        <dbReference type="ARBA" id="ARBA00022741"/>
    </source>
</evidence>
<dbReference type="InterPro" id="IPR011053">
    <property type="entry name" value="Single_hybrid_motif"/>
</dbReference>
<evidence type="ECO:0000256" key="4">
    <source>
        <dbReference type="ARBA" id="ARBA00022840"/>
    </source>
</evidence>
<evidence type="ECO:0000256" key="5">
    <source>
        <dbReference type="ARBA" id="ARBA00023267"/>
    </source>
</evidence>